<dbReference type="GO" id="GO:1904680">
    <property type="term" value="F:peptide transmembrane transporter activity"/>
    <property type="evidence" value="ECO:0007669"/>
    <property type="project" value="InterPro"/>
</dbReference>
<feature type="transmembrane region" description="Helical" evidence="9">
    <location>
        <begin position="338"/>
        <end position="361"/>
    </location>
</feature>
<feature type="transmembrane region" description="Helical" evidence="9">
    <location>
        <begin position="142"/>
        <end position="163"/>
    </location>
</feature>
<organism evidence="11 12">
    <name type="scientific">Francisella frigiditurris</name>
    <dbReference type="NCBI Taxonomy" id="1542390"/>
    <lineage>
        <taxon>Bacteria</taxon>
        <taxon>Pseudomonadati</taxon>
        <taxon>Pseudomonadota</taxon>
        <taxon>Gammaproteobacteria</taxon>
        <taxon>Thiotrichales</taxon>
        <taxon>Francisellaceae</taxon>
        <taxon>Francisella</taxon>
    </lineage>
</organism>
<accession>A0A1J0KUV3</accession>
<evidence type="ECO:0000256" key="8">
    <source>
        <dbReference type="RuleBase" id="RU003755"/>
    </source>
</evidence>
<keyword evidence="5" id="KW-0571">Peptide transport</keyword>
<dbReference type="Proteomes" id="UP000182521">
    <property type="component" value="Chromosome"/>
</dbReference>
<evidence type="ECO:0000313" key="12">
    <source>
        <dbReference type="Proteomes" id="UP000182521"/>
    </source>
</evidence>
<protein>
    <submittedName>
        <fullName evidence="11">Amino acid/peptide transporter family protein</fullName>
    </submittedName>
</protein>
<feature type="transmembrane region" description="Helical" evidence="9">
    <location>
        <begin position="103"/>
        <end position="130"/>
    </location>
</feature>
<keyword evidence="5" id="KW-0653">Protein transport</keyword>
<reference evidence="12" key="1">
    <citation type="submission" date="2014-10" db="EMBL/GenBank/DDBJ databases">
        <authorList>
            <person name="Kuske C.R."/>
            <person name="Challacombe J.F."/>
            <person name="Daligault H.E."/>
            <person name="Davenport K.W."/>
            <person name="Johnson S.L."/>
            <person name="Siddaramappa S."/>
            <person name="Petersen J.M."/>
        </authorList>
    </citation>
    <scope>NUCLEOTIDE SEQUENCE [LARGE SCALE GENOMIC DNA]</scope>
    <source>
        <strain evidence="12">CA97-1460</strain>
    </source>
</reference>
<dbReference type="RefSeq" id="WP_071663944.1">
    <property type="nucleotide sequence ID" value="NZ_CP009654.1"/>
</dbReference>
<dbReference type="PANTHER" id="PTHR23517:SF15">
    <property type="entry name" value="PROTON-DEPENDENT OLIGOPEPTIDE FAMILY TRANSPORT PROTEIN"/>
    <property type="match status" value="1"/>
</dbReference>
<dbReference type="Gene3D" id="1.20.1250.20">
    <property type="entry name" value="MFS general substrate transporter like domains"/>
    <property type="match status" value="1"/>
</dbReference>
<feature type="transmembrane region" description="Helical" evidence="9">
    <location>
        <begin position="367"/>
        <end position="391"/>
    </location>
</feature>
<evidence type="ECO:0000256" key="1">
    <source>
        <dbReference type="ARBA" id="ARBA00004651"/>
    </source>
</evidence>
<dbReference type="InterPro" id="IPR018456">
    <property type="entry name" value="PTR2_symporter_CS"/>
</dbReference>
<evidence type="ECO:0000259" key="10">
    <source>
        <dbReference type="PROSITE" id="PS50850"/>
    </source>
</evidence>
<feature type="transmembrane region" description="Helical" evidence="9">
    <location>
        <begin position="443"/>
        <end position="461"/>
    </location>
</feature>
<dbReference type="PANTHER" id="PTHR23517">
    <property type="entry name" value="RESISTANCE PROTEIN MDTM, PUTATIVE-RELATED-RELATED"/>
    <property type="match status" value="1"/>
</dbReference>
<evidence type="ECO:0000256" key="2">
    <source>
        <dbReference type="ARBA" id="ARBA00022448"/>
    </source>
</evidence>
<keyword evidence="2 8" id="KW-0813">Transport</keyword>
<comment type="subcellular location">
    <subcellularLocation>
        <location evidence="1">Cell membrane</location>
        <topology evidence="1">Multi-pass membrane protein</topology>
    </subcellularLocation>
    <subcellularLocation>
        <location evidence="8">Membrane</location>
        <topology evidence="8">Multi-pass membrane protein</topology>
    </subcellularLocation>
</comment>
<feature type="transmembrane region" description="Helical" evidence="9">
    <location>
        <begin position="25"/>
        <end position="44"/>
    </location>
</feature>
<comment type="similarity">
    <text evidence="8">Belongs to the major facilitator superfamily. Proton-dependent oligopeptide transporter (POT/PTR) (TC 2.A.17) family.</text>
</comment>
<evidence type="ECO:0000256" key="4">
    <source>
        <dbReference type="ARBA" id="ARBA00022692"/>
    </source>
</evidence>
<evidence type="ECO:0000256" key="6">
    <source>
        <dbReference type="ARBA" id="ARBA00022989"/>
    </source>
</evidence>
<dbReference type="CDD" id="cd17346">
    <property type="entry name" value="MFS_DtpA_like"/>
    <property type="match status" value="1"/>
</dbReference>
<dbReference type="AlphaFoldDB" id="A0A1J0KUV3"/>
<dbReference type="SUPFAM" id="SSF103473">
    <property type="entry name" value="MFS general substrate transporter"/>
    <property type="match status" value="1"/>
</dbReference>
<dbReference type="GO" id="GO:0005886">
    <property type="term" value="C:plasma membrane"/>
    <property type="evidence" value="ECO:0007669"/>
    <property type="project" value="UniProtKB-SubCell"/>
</dbReference>
<dbReference type="InterPro" id="IPR036259">
    <property type="entry name" value="MFS_trans_sf"/>
</dbReference>
<evidence type="ECO:0000256" key="7">
    <source>
        <dbReference type="ARBA" id="ARBA00023136"/>
    </source>
</evidence>
<feature type="transmembrane region" description="Helical" evidence="9">
    <location>
        <begin position="175"/>
        <end position="197"/>
    </location>
</feature>
<dbReference type="NCBIfam" id="TIGR00924">
    <property type="entry name" value="yjdL_sub1_fam"/>
    <property type="match status" value="1"/>
</dbReference>
<feature type="transmembrane region" description="Helical" evidence="9">
    <location>
        <begin position="77"/>
        <end position="97"/>
    </location>
</feature>
<dbReference type="InterPro" id="IPR000109">
    <property type="entry name" value="POT_fam"/>
</dbReference>
<feature type="transmembrane region" description="Helical" evidence="9">
    <location>
        <begin position="261"/>
        <end position="288"/>
    </location>
</feature>
<feature type="transmembrane region" description="Helical" evidence="9">
    <location>
        <begin position="308"/>
        <end position="326"/>
    </location>
</feature>
<dbReference type="InterPro" id="IPR005279">
    <property type="entry name" value="Dipep/tripep_permease"/>
</dbReference>
<dbReference type="EMBL" id="CP009654">
    <property type="protein sequence ID" value="APC97537.1"/>
    <property type="molecule type" value="Genomic_DNA"/>
</dbReference>
<dbReference type="OrthoDB" id="9772725at2"/>
<feature type="transmembrane region" description="Helical" evidence="9">
    <location>
        <begin position="403"/>
        <end position="423"/>
    </location>
</feature>
<proteinExistence type="inferred from homology"/>
<sequence length="469" mass="51996">MNKNDLREEKKVLAITSFAEFAERYSYYIIQSLLIFFLIGKFNLSQELSASLVGTVLSMVYISAILGGYIAEKLIGYYRAGMLGSFFMVLGTFTLAISTNENLLFLGLSFISISTGLIKSNMASFIGRFYDKSSLTDGNRDFGFNVFYVGINLGSFFALSFATSLKDNYGYSAPFYSSMTVSIVMLFVLIIGFGFLKKHIIDLVLTGKIILKTTILILIYILLLFYIFKEPNVASFSIFIAFVASAIIMFLSANKGNYKKVLVAGVFFVLSIIYWGLYFQMFISLLLFTDYAVNTVLVNSSQILSVEAIGVLIFGFIVGKLWLYLANAGREIQDIDKFNIAFIILALSFIVILISILTTPIDVKVTVYGFIIGYFILALSELSLSAIGLSLVTKIAPKGFVSLYMGIWLVTLGIGGKFGGYLAGFVYIPENDINLAKANMSDGMDMFIVIAIITSLLILTIRKRVNRNI</sequence>
<dbReference type="InterPro" id="IPR020846">
    <property type="entry name" value="MFS_dom"/>
</dbReference>
<feature type="transmembrane region" description="Helical" evidence="9">
    <location>
        <begin position="209"/>
        <end position="228"/>
    </location>
</feature>
<evidence type="ECO:0000256" key="5">
    <source>
        <dbReference type="ARBA" id="ARBA00022856"/>
    </source>
</evidence>
<feature type="transmembrane region" description="Helical" evidence="9">
    <location>
        <begin position="50"/>
        <end position="70"/>
    </location>
</feature>
<evidence type="ECO:0000256" key="3">
    <source>
        <dbReference type="ARBA" id="ARBA00022475"/>
    </source>
</evidence>
<dbReference type="STRING" id="1542390.KX01_1016"/>
<name>A0A1J0KUV3_9GAMM</name>
<evidence type="ECO:0000313" key="11">
    <source>
        <dbReference type="EMBL" id="APC97537.1"/>
    </source>
</evidence>
<dbReference type="KEGG" id="frc:KX01_1016"/>
<evidence type="ECO:0000256" key="9">
    <source>
        <dbReference type="SAM" id="Phobius"/>
    </source>
</evidence>
<feature type="transmembrane region" description="Helical" evidence="9">
    <location>
        <begin position="234"/>
        <end position="254"/>
    </location>
</feature>
<dbReference type="InterPro" id="IPR050171">
    <property type="entry name" value="MFS_Transporters"/>
</dbReference>
<keyword evidence="6 9" id="KW-1133">Transmembrane helix</keyword>
<dbReference type="GO" id="GO:0006857">
    <property type="term" value="P:oligopeptide transport"/>
    <property type="evidence" value="ECO:0007669"/>
    <property type="project" value="InterPro"/>
</dbReference>
<keyword evidence="7 9" id="KW-0472">Membrane</keyword>
<keyword evidence="12" id="KW-1185">Reference proteome</keyword>
<feature type="domain" description="Major facilitator superfamily (MFS) profile" evidence="10">
    <location>
        <begin position="12"/>
        <end position="466"/>
    </location>
</feature>
<dbReference type="PROSITE" id="PS01023">
    <property type="entry name" value="PTR2_2"/>
    <property type="match status" value="1"/>
</dbReference>
<keyword evidence="3" id="KW-1003">Cell membrane</keyword>
<gene>
    <name evidence="11" type="ORF">KX01_1016</name>
</gene>
<dbReference type="Pfam" id="PF00854">
    <property type="entry name" value="PTR2"/>
    <property type="match status" value="1"/>
</dbReference>
<dbReference type="PROSITE" id="PS50850">
    <property type="entry name" value="MFS"/>
    <property type="match status" value="1"/>
</dbReference>
<keyword evidence="4 8" id="KW-0812">Transmembrane</keyword>